<dbReference type="PIRSF" id="PIRSF002583">
    <property type="entry name" value="Hsp90"/>
    <property type="match status" value="1"/>
</dbReference>
<dbReference type="GO" id="GO:0051082">
    <property type="term" value="F:unfolded protein binding"/>
    <property type="evidence" value="ECO:0007669"/>
    <property type="project" value="UniProtKB-UniRule"/>
</dbReference>
<dbReference type="SUPFAM" id="SSF54211">
    <property type="entry name" value="Ribosomal protein S5 domain 2-like"/>
    <property type="match status" value="1"/>
</dbReference>
<dbReference type="STRING" id="545696.HOLDEFILI_02918"/>
<dbReference type="PROSITE" id="PS00298">
    <property type="entry name" value="HSP90"/>
    <property type="match status" value="1"/>
</dbReference>
<dbReference type="InterPro" id="IPR001404">
    <property type="entry name" value="Hsp90_fam"/>
</dbReference>
<accession>B9YAR1</accession>
<keyword evidence="6 10" id="KW-0346">Stress response</keyword>
<comment type="subunit">
    <text evidence="10">Homodimer.</text>
</comment>
<evidence type="ECO:0000313" key="12">
    <source>
        <dbReference type="EMBL" id="EEF66923.1"/>
    </source>
</evidence>
<dbReference type="RefSeq" id="WP_006060083.1">
    <property type="nucleotide sequence ID" value="NZ_GG657560.1"/>
</dbReference>
<sequence>MAKKQFKAESKRLLDLMIHSIYTNKEIFLRELISNASDALDKRYYLSLTDENQRVDKNELKIRIDLDKENRTITLTDSGIGMTQEELESNLGTIAHSGSLEFKQKLEEGTSDVDIIGQFGVGFYSAFMVAQRIIVETRSAQSEQAYSWISNGEDGYTIAPIMKEDVGTKIILELKEESEDDKVDEYLDEYTIKNLIRKYSDYVRWPIEMEVETTKTVEGKDEPETVKEIQTLNSMVPLWKRNKSEIKEEEYNEFYKNKFMDWENPAKVMHYSVEGTTSYNALLFIPAKTPYNFYSADYEPGLQLYCKGVFIMDKAKDLVPDYFRFVRGLVDSDDLNLNISREILQQDRQMKTLAKSIEKKIKNTLEDMLKNDREKYEEFFKNFGLSLKFGVYQDYGMHKDQLQDLLLFKSTNNDEYTTLDEYVSRMKEGQDQIYFASGESIELIKKLPQMEKLQDKGYEVLYFTDDVDEFAANIMMEYKEKKFKSINQGDLDLDDEEEKKAKEEKTQENKSMLDKMKDALGDKVKEVRLSSRLKSHPVCLVSDEGLSMEMEKVLNQMPNQNEVKAGKILEINPDHEIFTTLQKIYDKHPELMDEYTDLLYTQAMLIEGYKIDDPIAYANQVCDLMIRANQE</sequence>
<dbReference type="PRINTS" id="PR00775">
    <property type="entry name" value="HEATSHOCK90"/>
</dbReference>
<gene>
    <name evidence="10 12" type="primary">htpG</name>
    <name evidence="12" type="ORF">HOLDEFILI_02918</name>
</gene>
<dbReference type="FunFam" id="3.30.565.10:FF:000009">
    <property type="entry name" value="Molecular chaperone HtpG"/>
    <property type="match status" value="1"/>
</dbReference>
<dbReference type="GO" id="GO:0016887">
    <property type="term" value="F:ATP hydrolysis activity"/>
    <property type="evidence" value="ECO:0007669"/>
    <property type="project" value="InterPro"/>
</dbReference>
<dbReference type="FunFam" id="1.20.120.790:FF:000006">
    <property type="entry name" value="Chaperone protein HtpG"/>
    <property type="match status" value="1"/>
</dbReference>
<dbReference type="GO" id="GO:0140662">
    <property type="term" value="F:ATP-dependent protein folding chaperone"/>
    <property type="evidence" value="ECO:0007669"/>
    <property type="project" value="InterPro"/>
</dbReference>
<comment type="caution">
    <text evidence="10">Lacks conserved residue(s) required for the propagation of feature annotation.</text>
</comment>
<dbReference type="Pfam" id="PF00183">
    <property type="entry name" value="HSP90"/>
    <property type="match status" value="1"/>
</dbReference>
<comment type="caution">
    <text evidence="12">The sequence shown here is derived from an EMBL/GenBank/DDBJ whole genome shotgun (WGS) entry which is preliminary data.</text>
</comment>
<dbReference type="Proteomes" id="UP000005950">
    <property type="component" value="Unassembled WGS sequence"/>
</dbReference>
<evidence type="ECO:0000256" key="8">
    <source>
        <dbReference type="ARBA" id="ARBA00058590"/>
    </source>
</evidence>
<comment type="function">
    <text evidence="8 10">Molecular chaperone. Has ATPase activity.</text>
</comment>
<dbReference type="InterPro" id="IPR020575">
    <property type="entry name" value="Hsp90_N"/>
</dbReference>
<evidence type="ECO:0000256" key="5">
    <source>
        <dbReference type="ARBA" id="ARBA00022840"/>
    </source>
</evidence>
<feature type="binding site" evidence="11">
    <location>
        <position position="35"/>
    </location>
    <ligand>
        <name>ATP</name>
        <dbReference type="ChEBI" id="CHEBI:30616"/>
    </ligand>
</feature>
<keyword evidence="5 10" id="KW-0067">ATP-binding</keyword>
<dbReference type="SUPFAM" id="SSF110942">
    <property type="entry name" value="HSP90 C-terminal domain"/>
    <property type="match status" value="1"/>
</dbReference>
<keyword evidence="3 10" id="KW-0963">Cytoplasm</keyword>
<proteinExistence type="inferred from homology"/>
<evidence type="ECO:0000256" key="6">
    <source>
        <dbReference type="ARBA" id="ARBA00023016"/>
    </source>
</evidence>
<comment type="similarity">
    <text evidence="2 10">Belongs to the heat shock protein 90 family.</text>
</comment>
<feature type="binding site" evidence="11">
    <location>
        <position position="90"/>
    </location>
    <ligand>
        <name>ATP</name>
        <dbReference type="ChEBI" id="CHEBI:30616"/>
    </ligand>
</feature>
<evidence type="ECO:0000256" key="4">
    <source>
        <dbReference type="ARBA" id="ARBA00022741"/>
    </source>
</evidence>
<evidence type="ECO:0000256" key="3">
    <source>
        <dbReference type="ARBA" id="ARBA00022490"/>
    </source>
</evidence>
<dbReference type="Gene3D" id="1.20.120.790">
    <property type="entry name" value="Heat shock protein 90, C-terminal domain"/>
    <property type="match status" value="1"/>
</dbReference>
<evidence type="ECO:0000256" key="11">
    <source>
        <dbReference type="PIRSR" id="PIRSR002583-1"/>
    </source>
</evidence>
<feature type="binding site" evidence="11">
    <location>
        <position position="168"/>
    </location>
    <ligand>
        <name>ATP</name>
        <dbReference type="ChEBI" id="CHEBI:30616"/>
    </ligand>
</feature>
<reference evidence="12 13" key="1">
    <citation type="submission" date="2008-12" db="EMBL/GenBank/DDBJ databases">
        <authorList>
            <person name="Fulton L."/>
            <person name="Clifton S."/>
            <person name="Fulton B."/>
            <person name="Xu J."/>
            <person name="Minx P."/>
            <person name="Pepin K.H."/>
            <person name="Johnson M."/>
            <person name="Bhonagiri V."/>
            <person name="Nash W.E."/>
            <person name="Mardis E.R."/>
            <person name="Wilson R.K."/>
        </authorList>
    </citation>
    <scope>NUCLEOTIDE SEQUENCE [LARGE SCALE GENOMIC DNA]</scope>
    <source>
        <strain evidence="12 13">DSM 12042</strain>
    </source>
</reference>
<dbReference type="PANTHER" id="PTHR11528">
    <property type="entry name" value="HEAT SHOCK PROTEIN 90 FAMILY MEMBER"/>
    <property type="match status" value="1"/>
</dbReference>
<evidence type="ECO:0000256" key="2">
    <source>
        <dbReference type="ARBA" id="ARBA00008239"/>
    </source>
</evidence>
<dbReference type="Pfam" id="PF13589">
    <property type="entry name" value="HATPase_c_3"/>
    <property type="match status" value="1"/>
</dbReference>
<feature type="binding site" evidence="11">
    <location>
        <begin position="97"/>
        <end position="98"/>
    </location>
    <ligand>
        <name>ATP</name>
        <dbReference type="ChEBI" id="CHEBI:30616"/>
    </ligand>
</feature>
<protein>
    <recommendedName>
        <fullName evidence="9 10">Chaperone protein HtpG</fullName>
    </recommendedName>
    <alternativeName>
        <fullName evidence="10">Heat shock protein HtpG</fullName>
    </alternativeName>
    <alternativeName>
        <fullName evidence="10">High temperature protein G</fullName>
    </alternativeName>
</protein>
<feature type="region of interest" description="A; substrate-binding" evidence="10">
    <location>
        <begin position="1"/>
        <end position="341"/>
    </location>
</feature>
<feature type="binding site" evidence="11">
    <location>
        <position position="77"/>
    </location>
    <ligand>
        <name>ATP</name>
        <dbReference type="ChEBI" id="CHEBI:30616"/>
    </ligand>
</feature>
<evidence type="ECO:0000256" key="7">
    <source>
        <dbReference type="ARBA" id="ARBA00023186"/>
    </source>
</evidence>
<dbReference type="SUPFAM" id="SSF55874">
    <property type="entry name" value="ATPase domain of HSP90 chaperone/DNA topoisomerase II/histidine kinase"/>
    <property type="match status" value="1"/>
</dbReference>
<dbReference type="GO" id="GO:0005524">
    <property type="term" value="F:ATP binding"/>
    <property type="evidence" value="ECO:0007669"/>
    <property type="project" value="UniProtKB-UniRule"/>
</dbReference>
<reference evidence="12 13" key="2">
    <citation type="submission" date="2009-02" db="EMBL/GenBank/DDBJ databases">
        <title>Draft genome sequence of Holdemania filiformis DSM 12042.</title>
        <authorList>
            <person name="Sudarsanam P."/>
            <person name="Ley R."/>
            <person name="Guruge J."/>
            <person name="Turnbaugh P.J."/>
            <person name="Mahowald M."/>
            <person name="Liep D."/>
            <person name="Gordon J."/>
        </authorList>
    </citation>
    <scope>NUCLEOTIDE SEQUENCE [LARGE SCALE GENOMIC DNA]</scope>
    <source>
        <strain evidence="12 13">DSM 12042</strain>
    </source>
</reference>
<feature type="binding site" evidence="11">
    <location>
        <position position="341"/>
    </location>
    <ligand>
        <name>ATP</name>
        <dbReference type="ChEBI" id="CHEBI:30616"/>
    </ligand>
</feature>
<evidence type="ECO:0000256" key="1">
    <source>
        <dbReference type="ARBA" id="ARBA00004496"/>
    </source>
</evidence>
<evidence type="ECO:0000256" key="9">
    <source>
        <dbReference type="ARBA" id="ARBA00070675"/>
    </source>
</evidence>
<dbReference type="Gene3D" id="3.30.565.10">
    <property type="entry name" value="Histidine kinase-like ATPase, C-terminal domain"/>
    <property type="match status" value="1"/>
</dbReference>
<dbReference type="Gene3D" id="3.40.50.11260">
    <property type="match status" value="1"/>
</dbReference>
<keyword evidence="4 10" id="KW-0547">Nucleotide-binding</keyword>
<dbReference type="eggNOG" id="COG0326">
    <property type="taxonomic scope" value="Bacteria"/>
</dbReference>
<evidence type="ECO:0000313" key="13">
    <source>
        <dbReference type="Proteomes" id="UP000005950"/>
    </source>
</evidence>
<organism evidence="12 13">
    <name type="scientific">Holdemania filiformis DSM 12042</name>
    <dbReference type="NCBI Taxonomy" id="545696"/>
    <lineage>
        <taxon>Bacteria</taxon>
        <taxon>Bacillati</taxon>
        <taxon>Bacillota</taxon>
        <taxon>Erysipelotrichia</taxon>
        <taxon>Erysipelotrichales</taxon>
        <taxon>Erysipelotrichaceae</taxon>
        <taxon>Holdemania</taxon>
    </lineage>
</organism>
<dbReference type="CDD" id="cd16927">
    <property type="entry name" value="HATPase_Hsp90-like"/>
    <property type="match status" value="1"/>
</dbReference>
<dbReference type="FunFam" id="3.30.230.80:FF:000002">
    <property type="entry name" value="Molecular chaperone HtpG"/>
    <property type="match status" value="1"/>
</dbReference>
<dbReference type="InterPro" id="IPR020568">
    <property type="entry name" value="Ribosomal_Su5_D2-typ_SF"/>
</dbReference>
<dbReference type="InterPro" id="IPR036890">
    <property type="entry name" value="HATPase_C_sf"/>
</dbReference>
<feature type="region of interest" description="C" evidence="10">
    <location>
        <begin position="553"/>
        <end position="631"/>
    </location>
</feature>
<evidence type="ECO:0000256" key="10">
    <source>
        <dbReference type="HAMAP-Rule" id="MF_00505"/>
    </source>
</evidence>
<dbReference type="Gene3D" id="3.30.230.80">
    <property type="match status" value="1"/>
</dbReference>
<dbReference type="AlphaFoldDB" id="B9YAR1"/>
<dbReference type="EMBL" id="ACCF01000186">
    <property type="protein sequence ID" value="EEF66923.1"/>
    <property type="molecule type" value="Genomic_DNA"/>
</dbReference>
<dbReference type="InterPro" id="IPR019805">
    <property type="entry name" value="Heat_shock_protein_90_CS"/>
</dbReference>
<feature type="binding site" evidence="11">
    <location>
        <position position="82"/>
    </location>
    <ligand>
        <name>ATP</name>
        <dbReference type="ChEBI" id="CHEBI:30616"/>
    </ligand>
</feature>
<dbReference type="InterPro" id="IPR037196">
    <property type="entry name" value="HSP90_C"/>
</dbReference>
<keyword evidence="7 10" id="KW-0143">Chaperone</keyword>
<comment type="subcellular location">
    <subcellularLocation>
        <location evidence="1 10">Cytoplasm</location>
    </subcellularLocation>
</comment>
<dbReference type="GO" id="GO:0005737">
    <property type="term" value="C:cytoplasm"/>
    <property type="evidence" value="ECO:0007669"/>
    <property type="project" value="UniProtKB-SubCell"/>
</dbReference>
<dbReference type="HAMAP" id="MF_00505">
    <property type="entry name" value="HSP90"/>
    <property type="match status" value="1"/>
</dbReference>
<feature type="binding site" evidence="11">
    <location>
        <begin position="118"/>
        <end position="123"/>
    </location>
    <ligand>
        <name>ATP</name>
        <dbReference type="ChEBI" id="CHEBI:30616"/>
    </ligand>
</feature>
<name>B9YAR1_9FIRM</name>
<feature type="binding site" evidence="11">
    <location>
        <position position="31"/>
    </location>
    <ligand>
        <name>ATP</name>
        <dbReference type="ChEBI" id="CHEBI:30616"/>
    </ligand>
</feature>
<dbReference type="NCBIfam" id="NF003555">
    <property type="entry name" value="PRK05218.1"/>
    <property type="match status" value="1"/>
</dbReference>
<dbReference type="HOGENOM" id="CLU_006684_3_0_9"/>